<dbReference type="InterPro" id="IPR027417">
    <property type="entry name" value="P-loop_NTPase"/>
</dbReference>
<dbReference type="InterPro" id="IPR036187">
    <property type="entry name" value="DNA_mismatch_repair_MutS_sf"/>
</dbReference>
<reference evidence="12 13" key="1">
    <citation type="submission" date="2016-02" db="EMBL/GenBank/DDBJ databases">
        <title>Comparison of Clostridium stercorarium subspecies using comparative genomics and transcriptomics.</title>
        <authorList>
            <person name="Schellenberg J."/>
            <person name="Thallinger G."/>
            <person name="Levin D.B."/>
            <person name="Zhang X."/>
            <person name="Alvare G."/>
            <person name="Fristensky B."/>
            <person name="Sparling R."/>
        </authorList>
    </citation>
    <scope>NUCLEOTIDE SEQUENCE [LARGE SCALE GENOMIC DNA]</scope>
    <source>
        <strain evidence="12 13">DSM 2910</strain>
    </source>
</reference>
<evidence type="ECO:0000256" key="9">
    <source>
        <dbReference type="RuleBase" id="RU003756"/>
    </source>
</evidence>
<evidence type="ECO:0000256" key="5">
    <source>
        <dbReference type="ARBA" id="ARBA00023125"/>
    </source>
</evidence>
<evidence type="ECO:0000256" key="3">
    <source>
        <dbReference type="ARBA" id="ARBA00022763"/>
    </source>
</evidence>
<keyword evidence="5 7" id="KW-0238">DNA-binding</keyword>
<dbReference type="InterPro" id="IPR017261">
    <property type="entry name" value="DNA_mismatch_repair_MutS/MSH"/>
</dbReference>
<dbReference type="PANTHER" id="PTHR11361">
    <property type="entry name" value="DNA MISMATCH REPAIR PROTEIN MUTS FAMILY MEMBER"/>
    <property type="match status" value="1"/>
</dbReference>
<dbReference type="PIRSF" id="PIRSF037677">
    <property type="entry name" value="DNA_mis_repair_Msh6"/>
    <property type="match status" value="1"/>
</dbReference>
<dbReference type="PANTHER" id="PTHR11361:SF34">
    <property type="entry name" value="DNA MISMATCH REPAIR PROTEIN MSH1, MITOCHONDRIAL"/>
    <property type="match status" value="1"/>
</dbReference>
<dbReference type="GO" id="GO:0006298">
    <property type="term" value="P:mismatch repair"/>
    <property type="evidence" value="ECO:0007669"/>
    <property type="project" value="UniProtKB-UniRule"/>
</dbReference>
<dbReference type="Gene3D" id="3.30.420.110">
    <property type="entry name" value="MutS, connector domain"/>
    <property type="match status" value="1"/>
</dbReference>
<keyword evidence="2 7" id="KW-0547">Nucleotide-binding</keyword>
<dbReference type="RefSeq" id="WP_015358566.1">
    <property type="nucleotide sequence ID" value="NZ_CP014672.1"/>
</dbReference>
<keyword evidence="10" id="KW-0175">Coiled coil</keyword>
<dbReference type="GO" id="GO:0005829">
    <property type="term" value="C:cytosol"/>
    <property type="evidence" value="ECO:0007669"/>
    <property type="project" value="TreeGrafter"/>
</dbReference>
<dbReference type="InterPro" id="IPR036678">
    <property type="entry name" value="MutS_con_dom_sf"/>
</dbReference>
<evidence type="ECO:0000256" key="1">
    <source>
        <dbReference type="ARBA" id="ARBA00006271"/>
    </source>
</evidence>
<dbReference type="GO" id="GO:0140664">
    <property type="term" value="F:ATP-dependent DNA damage sensor activity"/>
    <property type="evidence" value="ECO:0007669"/>
    <property type="project" value="InterPro"/>
</dbReference>
<dbReference type="InterPro" id="IPR000432">
    <property type="entry name" value="DNA_mismatch_repair_MutS_C"/>
</dbReference>
<keyword evidence="3 7" id="KW-0227">DNA damage</keyword>
<keyword evidence="4 7" id="KW-0067">ATP-binding</keyword>
<dbReference type="CDD" id="cd03284">
    <property type="entry name" value="ABC_MutS1"/>
    <property type="match status" value="1"/>
</dbReference>
<dbReference type="Gene3D" id="3.40.1170.10">
    <property type="entry name" value="DNA repair protein MutS, domain I"/>
    <property type="match status" value="1"/>
</dbReference>
<dbReference type="InterPro" id="IPR007695">
    <property type="entry name" value="DNA_mismatch_repair_MutS-lik_N"/>
</dbReference>
<dbReference type="Pfam" id="PF05190">
    <property type="entry name" value="MutS_IV"/>
    <property type="match status" value="1"/>
</dbReference>
<keyword evidence="6 7" id="KW-0234">DNA repair</keyword>
<dbReference type="InterPro" id="IPR016151">
    <property type="entry name" value="DNA_mismatch_repair_MutS_N"/>
</dbReference>
<dbReference type="NCBIfam" id="NF003810">
    <property type="entry name" value="PRK05399.1"/>
    <property type="match status" value="1"/>
</dbReference>
<dbReference type="SMART" id="SM00533">
    <property type="entry name" value="MUTSd"/>
    <property type="match status" value="1"/>
</dbReference>
<dbReference type="SUPFAM" id="SSF53150">
    <property type="entry name" value="DNA repair protein MutS, domain II"/>
    <property type="match status" value="1"/>
</dbReference>
<dbReference type="PROSITE" id="PS00486">
    <property type="entry name" value="DNA_MISMATCH_REPAIR_2"/>
    <property type="match status" value="1"/>
</dbReference>
<dbReference type="HAMAP" id="MF_00096">
    <property type="entry name" value="MutS"/>
    <property type="match status" value="1"/>
</dbReference>
<proteinExistence type="inferred from homology"/>
<dbReference type="NCBIfam" id="TIGR01070">
    <property type="entry name" value="mutS1"/>
    <property type="match status" value="1"/>
</dbReference>
<sequence>MKLTPMMQQYIETKKQYQDCLLFFRLGDFYELFFEDAEIASRELEIALTGRDCGLDERAPMCGVPWHSAHHYIAKLINKGYKVAICEQMEDPALAKGIVKREVTRVITPGTVTDPEMLDEKKNNFLMSVYCSRNYFGIAVADVTTGEFYTTQLIYGNTVNKLFDEIYRYQPSELLVNQQFLKNVPGETLDILKERMGIYITPLDDEYFDRNKALSGIKNYKGCNSIEQDEFALCASGALIGYLKVTQKVDLNHIKEIQKYKIENYMIIDSSSRRNLELTETLRDRKKRGTLLWVLDRTMTAMGGRLLRKWIEQPLLDVDEINRRLDAVEELKDKFMIRSELRELLKKVYDMERLASKLVVGNVNARDLLALKASMGQIPSILDLMSDLKTELCVGIRDEIDHMNDIYELIDKSIAEDPPVTIKDGGIIRDGYSEDVDTYRKAFTEGKQWIADLEAKERELTGIKNLKVRYNKVFGYYIEVTKANLSQVPDRYIRKQTLVNGERFITEELKKLEDTILGAEEKVKNLEYELFCEIREKIAAEVHRIQRTADRLAQLDVLCSLAEVADRENYVKPVVHEGSEIDIKDGRHPVVEKVLGSSPFVPNDAYLNDDTDRVIIITGPNMAGKSTYLRQVALIVLMAQMGSFVPASKATIGIVDRIFTRVGASDDLASGQSTFMVEMTEVANILNNATPRSLLILDEIGRGTSTHDGLAIAWSVIEYINDKSRLGCRTLFATHYHELTELEDKLTGIKNCCIEVKKRGDEIIFLRKIIPGGADQSYGIEVAGLAGVPELVIERAKHILNELDAADINKGGKARKKSTKPVDGQLDLLSAGMLSKTEREVIDEIRALDTNSMTPWDAMNKLYYFQQKLK</sequence>
<accession>A0A1B1YC02</accession>
<dbReference type="Pfam" id="PF00488">
    <property type="entry name" value="MutS_V"/>
    <property type="match status" value="1"/>
</dbReference>
<dbReference type="GO" id="GO:0030983">
    <property type="term" value="F:mismatched DNA binding"/>
    <property type="evidence" value="ECO:0007669"/>
    <property type="project" value="InterPro"/>
</dbReference>
<feature type="binding site" evidence="7">
    <location>
        <begin position="619"/>
        <end position="626"/>
    </location>
    <ligand>
        <name>ATP</name>
        <dbReference type="ChEBI" id="CHEBI:30616"/>
    </ligand>
</feature>
<comment type="function">
    <text evidence="7">This protein is involved in the repair of mismatches in DNA. It is possible that it carries out the mismatch recognition step. This protein has a weak ATPase activity.</text>
</comment>
<organism evidence="12 13">
    <name type="scientific">Thermoclostridium stercorarium subsp. thermolacticum DSM 2910</name>
    <dbReference type="NCBI Taxonomy" id="1121336"/>
    <lineage>
        <taxon>Bacteria</taxon>
        <taxon>Bacillati</taxon>
        <taxon>Bacillota</taxon>
        <taxon>Clostridia</taxon>
        <taxon>Eubacteriales</taxon>
        <taxon>Oscillospiraceae</taxon>
        <taxon>Thermoclostridium</taxon>
    </lineage>
</organism>
<dbReference type="InterPro" id="IPR007696">
    <property type="entry name" value="DNA_mismatch_repair_MutS_core"/>
</dbReference>
<evidence type="ECO:0000313" key="12">
    <source>
        <dbReference type="EMBL" id="ANW98285.1"/>
    </source>
</evidence>
<evidence type="ECO:0000256" key="10">
    <source>
        <dbReference type="SAM" id="Coils"/>
    </source>
</evidence>
<feature type="coiled-coil region" evidence="10">
    <location>
        <begin position="502"/>
        <end position="529"/>
    </location>
</feature>
<evidence type="ECO:0000256" key="8">
    <source>
        <dbReference type="NCBIfam" id="TIGR01070"/>
    </source>
</evidence>
<dbReference type="FunFam" id="3.40.1170.10:FF:000001">
    <property type="entry name" value="DNA mismatch repair protein MutS"/>
    <property type="match status" value="1"/>
</dbReference>
<evidence type="ECO:0000259" key="11">
    <source>
        <dbReference type="PROSITE" id="PS00486"/>
    </source>
</evidence>
<dbReference type="Pfam" id="PF01624">
    <property type="entry name" value="MutS_I"/>
    <property type="match status" value="1"/>
</dbReference>
<dbReference type="SUPFAM" id="SSF48334">
    <property type="entry name" value="DNA repair protein MutS, domain III"/>
    <property type="match status" value="1"/>
</dbReference>
<evidence type="ECO:0000256" key="2">
    <source>
        <dbReference type="ARBA" id="ARBA00022741"/>
    </source>
</evidence>
<dbReference type="InterPro" id="IPR005748">
    <property type="entry name" value="DNA_mismatch_repair_MutS"/>
</dbReference>
<dbReference type="Gene3D" id="1.10.1420.10">
    <property type="match status" value="2"/>
</dbReference>
<dbReference type="Pfam" id="PF05188">
    <property type="entry name" value="MutS_II"/>
    <property type="match status" value="1"/>
</dbReference>
<dbReference type="FunFam" id="3.40.50.300:FF:001579">
    <property type="entry name" value="DNA mismatch repair protein MutS"/>
    <property type="match status" value="1"/>
</dbReference>
<dbReference type="FunFam" id="1.10.1420.10:FF:000007">
    <property type="entry name" value="DNA mismatch repair protein MutS"/>
    <property type="match status" value="1"/>
</dbReference>
<dbReference type="SUPFAM" id="SSF55271">
    <property type="entry name" value="DNA repair protein MutS, domain I"/>
    <property type="match status" value="1"/>
</dbReference>
<comment type="similarity">
    <text evidence="1 7 9">Belongs to the DNA mismatch repair MutS family.</text>
</comment>
<dbReference type="Proteomes" id="UP000092971">
    <property type="component" value="Chromosome"/>
</dbReference>
<dbReference type="Gene3D" id="3.40.50.300">
    <property type="entry name" value="P-loop containing nucleotide triphosphate hydrolases"/>
    <property type="match status" value="1"/>
</dbReference>
<dbReference type="InterPro" id="IPR007860">
    <property type="entry name" value="DNA_mmatch_repair_MutS_con_dom"/>
</dbReference>
<protein>
    <recommendedName>
        <fullName evidence="7 8">DNA mismatch repair protein MutS</fullName>
    </recommendedName>
</protein>
<dbReference type="SUPFAM" id="SSF52540">
    <property type="entry name" value="P-loop containing nucleoside triphosphate hydrolases"/>
    <property type="match status" value="1"/>
</dbReference>
<dbReference type="InterPro" id="IPR045076">
    <property type="entry name" value="MutS"/>
</dbReference>
<dbReference type="GO" id="GO:0003684">
    <property type="term" value="F:damaged DNA binding"/>
    <property type="evidence" value="ECO:0007669"/>
    <property type="project" value="UniProtKB-UniRule"/>
</dbReference>
<dbReference type="GO" id="GO:0005524">
    <property type="term" value="F:ATP binding"/>
    <property type="evidence" value="ECO:0007669"/>
    <property type="project" value="UniProtKB-UniRule"/>
</dbReference>
<evidence type="ECO:0000313" key="13">
    <source>
        <dbReference type="Proteomes" id="UP000092971"/>
    </source>
</evidence>
<dbReference type="SMART" id="SM00534">
    <property type="entry name" value="MUTSac"/>
    <property type="match status" value="1"/>
</dbReference>
<dbReference type="OrthoDB" id="9802448at2"/>
<dbReference type="Pfam" id="PF05192">
    <property type="entry name" value="MutS_III"/>
    <property type="match status" value="1"/>
</dbReference>
<dbReference type="EMBL" id="CP014672">
    <property type="protein sequence ID" value="ANW98285.1"/>
    <property type="molecule type" value="Genomic_DNA"/>
</dbReference>
<evidence type="ECO:0000256" key="6">
    <source>
        <dbReference type="ARBA" id="ARBA00023204"/>
    </source>
</evidence>
<name>A0A1B1YC02_THEST</name>
<dbReference type="InterPro" id="IPR007861">
    <property type="entry name" value="DNA_mismatch_repair_MutS_clamp"/>
</dbReference>
<dbReference type="AlphaFoldDB" id="A0A1B1YC02"/>
<evidence type="ECO:0000256" key="7">
    <source>
        <dbReference type="HAMAP-Rule" id="MF_00096"/>
    </source>
</evidence>
<evidence type="ECO:0000256" key="4">
    <source>
        <dbReference type="ARBA" id="ARBA00022840"/>
    </source>
</evidence>
<feature type="domain" description="DNA mismatch repair proteins mutS family" evidence="11">
    <location>
        <begin position="693"/>
        <end position="709"/>
    </location>
</feature>
<gene>
    <name evidence="7" type="primary">mutS</name>
    <name evidence="12" type="ORF">CSTERTH_04160</name>
</gene>